<comment type="caution">
    <text evidence="5">The sequence shown here is derived from an EMBL/GenBank/DDBJ whole genome shotgun (WGS) entry which is preliminary data.</text>
</comment>
<keyword evidence="3" id="KW-1133">Transmembrane helix</keyword>
<proteinExistence type="predicted"/>
<evidence type="ECO:0000313" key="5">
    <source>
        <dbReference type="EMBL" id="MFC0200341.1"/>
    </source>
</evidence>
<feature type="domain" description="OmpA-like" evidence="4">
    <location>
        <begin position="173"/>
        <end position="309"/>
    </location>
</feature>
<dbReference type="SUPFAM" id="SSF103088">
    <property type="entry name" value="OmpA-like"/>
    <property type="match status" value="1"/>
</dbReference>
<sequence length="334" mass="36656">MGLTVAEAFILLSFILLLLFTWWQIDTEKRSLRLADNLGEMSDADKASIIAGLSDGTFAMARALRAAGLGEQDQAAIEDTERYSRFMREEDLKRLMSGVVELEPGTRLKLSEVVEVTPEARLRATLDDLLVPSNAATQASERLAQAAAAEEGLVGMLERELGDKIRAAGGEIRADGTIILPQNILFNAGEDRIRDPELLRQFCGPWVRTLQSSGLDISDLKIEGHASSEGQPGQTSEEAYIYNLGLSQRRAQNALQVCLGGLKNGDLLDWARGRLSSTGYSSARLVSREDGSENREASRRVEFSMALNREQLLEDIRGDLKGETPPLNPSEPLR</sequence>
<dbReference type="RefSeq" id="WP_265508717.1">
    <property type="nucleotide sequence ID" value="NZ_JAOTBE010000104.1"/>
</dbReference>
<feature type="region of interest" description="Disordered" evidence="2">
    <location>
        <begin position="314"/>
        <end position="334"/>
    </location>
</feature>
<gene>
    <name evidence="5" type="ORF">ACFFIZ_08400</name>
</gene>
<dbReference type="Gene3D" id="3.30.1330.60">
    <property type="entry name" value="OmpA-like domain"/>
    <property type="match status" value="1"/>
</dbReference>
<accession>A0ABV6CHV6</accession>
<keyword evidence="6" id="KW-1185">Reference proteome</keyword>
<evidence type="ECO:0000259" key="4">
    <source>
        <dbReference type="PROSITE" id="PS51123"/>
    </source>
</evidence>
<keyword evidence="3" id="KW-0812">Transmembrane</keyword>
<dbReference type="EMBL" id="JBHLWQ010000073">
    <property type="protein sequence ID" value="MFC0200341.1"/>
    <property type="molecule type" value="Genomic_DNA"/>
</dbReference>
<evidence type="ECO:0000256" key="2">
    <source>
        <dbReference type="SAM" id="MobiDB-lite"/>
    </source>
</evidence>
<dbReference type="PROSITE" id="PS51123">
    <property type="entry name" value="OMPA_2"/>
    <property type="match status" value="1"/>
</dbReference>
<dbReference type="InterPro" id="IPR006665">
    <property type="entry name" value="OmpA-like"/>
</dbReference>
<evidence type="ECO:0000256" key="3">
    <source>
        <dbReference type="SAM" id="Phobius"/>
    </source>
</evidence>
<feature type="transmembrane region" description="Helical" evidence="3">
    <location>
        <begin position="6"/>
        <end position="25"/>
    </location>
</feature>
<evidence type="ECO:0000256" key="1">
    <source>
        <dbReference type="PROSITE-ProRule" id="PRU00473"/>
    </source>
</evidence>
<organism evidence="5 6">
    <name type="scientific">Paracoccus rhizosphaerae</name>
    <dbReference type="NCBI Taxonomy" id="1133347"/>
    <lineage>
        <taxon>Bacteria</taxon>
        <taxon>Pseudomonadati</taxon>
        <taxon>Pseudomonadota</taxon>
        <taxon>Alphaproteobacteria</taxon>
        <taxon>Rhodobacterales</taxon>
        <taxon>Paracoccaceae</taxon>
        <taxon>Paracoccus</taxon>
    </lineage>
</organism>
<dbReference type="InterPro" id="IPR036737">
    <property type="entry name" value="OmpA-like_sf"/>
</dbReference>
<keyword evidence="1 3" id="KW-0472">Membrane</keyword>
<evidence type="ECO:0000313" key="6">
    <source>
        <dbReference type="Proteomes" id="UP001589795"/>
    </source>
</evidence>
<protein>
    <submittedName>
        <fullName evidence="5">OmpA family protein</fullName>
    </submittedName>
</protein>
<name>A0ABV6CHV6_9RHOB</name>
<dbReference type="Proteomes" id="UP001589795">
    <property type="component" value="Unassembled WGS sequence"/>
</dbReference>
<reference evidence="5 6" key="1">
    <citation type="submission" date="2024-09" db="EMBL/GenBank/DDBJ databases">
        <authorList>
            <person name="Sun Q."/>
            <person name="Mori K."/>
        </authorList>
    </citation>
    <scope>NUCLEOTIDE SEQUENCE [LARGE SCALE GENOMIC DNA]</scope>
    <source>
        <strain evidence="5 6">CCM 7904</strain>
    </source>
</reference>